<accession>A0ABT2FGN1</accession>
<name>A0ABT2FGN1_9NEIS</name>
<proteinExistence type="predicted"/>
<dbReference type="InterPro" id="IPR005184">
    <property type="entry name" value="DUF306_Meta_HslJ"/>
</dbReference>
<evidence type="ECO:0000313" key="4">
    <source>
        <dbReference type="Proteomes" id="UP001166947"/>
    </source>
</evidence>
<keyword evidence="4" id="KW-1185">Reference proteome</keyword>
<dbReference type="PROSITE" id="PS51257">
    <property type="entry name" value="PROKAR_LIPOPROTEIN"/>
    <property type="match status" value="1"/>
</dbReference>
<dbReference type="InterPro" id="IPR053147">
    <property type="entry name" value="Hsp_HslJ-like"/>
</dbReference>
<evidence type="ECO:0000313" key="3">
    <source>
        <dbReference type="EMBL" id="MCS4534719.1"/>
    </source>
</evidence>
<feature type="signal peptide" evidence="1">
    <location>
        <begin position="1"/>
        <end position="16"/>
    </location>
</feature>
<reference evidence="3" key="2">
    <citation type="journal article" date="2023" name="Curr. Microbiol.">
        <title>Neisseria montereyensis sp. nov., Isolated from Oropharynx of California Sea Lion (Zalophus californianus): Genomic, Phylogenetic, and Phenotypic Study.</title>
        <authorList>
            <person name="Volokhov D.V."/>
            <person name="Zagorodnyaya T.A."/>
            <person name="Furtak V.A."/>
            <person name="Nattanmai G."/>
            <person name="Randall L."/>
            <person name="Jose S."/>
            <person name="Gao Y."/>
            <person name="Gulland F.M."/>
            <person name="Eisenberg T."/>
            <person name="Delmonte P."/>
            <person name="Blom J."/>
            <person name="Mitchell K.K."/>
        </authorList>
    </citation>
    <scope>NUCLEOTIDE SEQUENCE</scope>
    <source>
        <strain evidence="3">CSL10203-ORH2</strain>
    </source>
</reference>
<feature type="domain" description="DUF306" evidence="2">
    <location>
        <begin position="34"/>
        <end position="133"/>
    </location>
</feature>
<sequence>MKMKLLSLLFPVLLGACVVPIPIPLPSNTAATAQALEGDWQITEAAGRPVNVADAVLSFHQADKRFSATTGCNTLFGGYTDGTNNTLRFDEAASTMMACPDMETEQRLANILPQVRAYRFNGNNLEMTDSRGAIVIRGVRKDK</sequence>
<dbReference type="PANTHER" id="PTHR35535">
    <property type="entry name" value="HEAT SHOCK PROTEIN HSLJ"/>
    <property type="match status" value="1"/>
</dbReference>
<dbReference type="Proteomes" id="UP001166947">
    <property type="component" value="Unassembled WGS sequence"/>
</dbReference>
<reference evidence="3" key="1">
    <citation type="submission" date="2022-08" db="EMBL/GenBank/DDBJ databases">
        <authorList>
            <person name="Volokhov D.V."/>
            <person name="Furtak V.A."/>
            <person name="Zagorodnyaya T.A."/>
        </authorList>
    </citation>
    <scope>NUCLEOTIDE SEQUENCE</scope>
    <source>
        <strain evidence="3">CSL10203-ORH2</strain>
    </source>
</reference>
<dbReference type="InterPro" id="IPR038670">
    <property type="entry name" value="HslJ-like_sf"/>
</dbReference>
<evidence type="ECO:0000259" key="2">
    <source>
        <dbReference type="Pfam" id="PF03724"/>
    </source>
</evidence>
<organism evidence="3 4">
    <name type="scientific">Neisseria montereyensis</name>
    <dbReference type="NCBI Taxonomy" id="2973938"/>
    <lineage>
        <taxon>Bacteria</taxon>
        <taxon>Pseudomonadati</taxon>
        <taxon>Pseudomonadota</taxon>
        <taxon>Betaproteobacteria</taxon>
        <taxon>Neisseriales</taxon>
        <taxon>Neisseriaceae</taxon>
        <taxon>Neisseria</taxon>
    </lineage>
</organism>
<comment type="caution">
    <text evidence="3">The sequence shown here is derived from an EMBL/GenBank/DDBJ whole genome shotgun (WGS) entry which is preliminary data.</text>
</comment>
<dbReference type="PANTHER" id="PTHR35535:SF1">
    <property type="entry name" value="HEAT SHOCK PROTEIN HSLJ"/>
    <property type="match status" value="1"/>
</dbReference>
<feature type="chain" id="PRO_5047371940" evidence="1">
    <location>
        <begin position="17"/>
        <end position="143"/>
    </location>
</feature>
<dbReference type="EMBL" id="JANUXW010000014">
    <property type="protein sequence ID" value="MCS4534719.1"/>
    <property type="molecule type" value="Genomic_DNA"/>
</dbReference>
<evidence type="ECO:0000256" key="1">
    <source>
        <dbReference type="SAM" id="SignalP"/>
    </source>
</evidence>
<gene>
    <name evidence="3" type="ORF">NXS09_10530</name>
</gene>
<dbReference type="Pfam" id="PF03724">
    <property type="entry name" value="META"/>
    <property type="match status" value="1"/>
</dbReference>
<dbReference type="Gene3D" id="2.40.128.270">
    <property type="match status" value="1"/>
</dbReference>
<protein>
    <submittedName>
        <fullName evidence="3">META domain-containing protein</fullName>
    </submittedName>
</protein>
<dbReference type="RefSeq" id="WP_259292473.1">
    <property type="nucleotide sequence ID" value="NZ_JANUXW010000014.1"/>
</dbReference>
<keyword evidence="1" id="KW-0732">Signal</keyword>